<dbReference type="EMBL" id="SUMC01000181">
    <property type="protein sequence ID" value="TJZ95498.1"/>
    <property type="molecule type" value="Genomic_DNA"/>
</dbReference>
<sequence length="199" mass="22835">MRVFEPHRREFLRVQASGLLAADFFHVDTVVLKRLYVFAVMEVGTRTVHILGVTAHPTAAWATQLARNLLSDLGDRATGFRYLLRDRDSRYTQAFDAVFTTDGIKLLKSAPQAPRMNAHIERFIRTARAECTDRLLIYNEQHLRHVLAEYAQHYNSGRPHRALQLRAPADDPDVIPFPAQRIQRHDVLGGLIHEYRNTA</sequence>
<comment type="caution">
    <text evidence="2">The sequence shown here is derived from an EMBL/GenBank/DDBJ whole genome shotgun (WGS) entry which is preliminary data.</text>
</comment>
<dbReference type="SUPFAM" id="SSF53098">
    <property type="entry name" value="Ribonuclease H-like"/>
    <property type="match status" value="1"/>
</dbReference>
<dbReference type="AlphaFoldDB" id="A0A4V5MWB4"/>
<keyword evidence="3" id="KW-1185">Reference proteome</keyword>
<dbReference type="InterPro" id="IPR012337">
    <property type="entry name" value="RNaseH-like_sf"/>
</dbReference>
<dbReference type="InterPro" id="IPR001584">
    <property type="entry name" value="Integrase_cat-core"/>
</dbReference>
<dbReference type="GO" id="GO:0003676">
    <property type="term" value="F:nucleic acid binding"/>
    <property type="evidence" value="ECO:0007669"/>
    <property type="project" value="InterPro"/>
</dbReference>
<dbReference type="GO" id="GO:0015074">
    <property type="term" value="P:DNA integration"/>
    <property type="evidence" value="ECO:0007669"/>
    <property type="project" value="InterPro"/>
</dbReference>
<name>A0A4V5MWB4_9ACTN</name>
<feature type="domain" description="Integrase catalytic" evidence="1">
    <location>
        <begin position="2"/>
        <end position="176"/>
    </location>
</feature>
<evidence type="ECO:0000313" key="2">
    <source>
        <dbReference type="EMBL" id="TJZ95498.1"/>
    </source>
</evidence>
<evidence type="ECO:0000259" key="1">
    <source>
        <dbReference type="PROSITE" id="PS50994"/>
    </source>
</evidence>
<reference evidence="2 3" key="1">
    <citation type="submission" date="2019-04" db="EMBL/GenBank/DDBJ databases">
        <title>Streptomyces oryziradicis sp. nov., a novel actinomycete isolated from rhizosphere soil of rice (Oryza sativa L.).</title>
        <authorList>
            <person name="Li C."/>
        </authorList>
    </citation>
    <scope>NUCLEOTIDE SEQUENCE [LARGE SCALE GENOMIC DNA]</scope>
    <source>
        <strain evidence="2 3">NEAU-C40</strain>
    </source>
</reference>
<dbReference type="OrthoDB" id="1551204at2"/>
<dbReference type="Proteomes" id="UP000305778">
    <property type="component" value="Unassembled WGS sequence"/>
</dbReference>
<dbReference type="Pfam" id="PF13683">
    <property type="entry name" value="rve_3"/>
    <property type="match status" value="1"/>
</dbReference>
<gene>
    <name evidence="2" type="ORF">FCI23_52095</name>
</gene>
<dbReference type="InterPro" id="IPR036397">
    <property type="entry name" value="RNaseH_sf"/>
</dbReference>
<protein>
    <submittedName>
        <fullName evidence="2">Transposase family protein</fullName>
    </submittedName>
</protein>
<dbReference type="Gene3D" id="3.30.420.10">
    <property type="entry name" value="Ribonuclease H-like superfamily/Ribonuclease H"/>
    <property type="match status" value="1"/>
</dbReference>
<evidence type="ECO:0000313" key="3">
    <source>
        <dbReference type="Proteomes" id="UP000305778"/>
    </source>
</evidence>
<dbReference type="PROSITE" id="PS50994">
    <property type="entry name" value="INTEGRASE"/>
    <property type="match status" value="1"/>
</dbReference>
<accession>A0A4V5MWB4</accession>
<proteinExistence type="predicted"/>
<organism evidence="2 3">
    <name type="scientific">Actinacidiphila oryziradicis</name>
    <dbReference type="NCBI Taxonomy" id="2571141"/>
    <lineage>
        <taxon>Bacteria</taxon>
        <taxon>Bacillati</taxon>
        <taxon>Actinomycetota</taxon>
        <taxon>Actinomycetes</taxon>
        <taxon>Kitasatosporales</taxon>
        <taxon>Streptomycetaceae</taxon>
        <taxon>Actinacidiphila</taxon>
    </lineage>
</organism>